<evidence type="ECO:0000256" key="4">
    <source>
        <dbReference type="ARBA" id="ARBA00022989"/>
    </source>
</evidence>
<evidence type="ECO:0000256" key="3">
    <source>
        <dbReference type="ARBA" id="ARBA00022692"/>
    </source>
</evidence>
<feature type="transmembrane region" description="Helical" evidence="6">
    <location>
        <begin position="12"/>
        <end position="30"/>
    </location>
</feature>
<evidence type="ECO:0000256" key="2">
    <source>
        <dbReference type="ARBA" id="ARBA00022475"/>
    </source>
</evidence>
<comment type="subcellular location">
    <subcellularLocation>
        <location evidence="1">Cell membrane</location>
        <topology evidence="1">Multi-pass membrane protein</topology>
    </subcellularLocation>
</comment>
<organism evidence="8 9">
    <name type="scientific">Nitrococcus mobilis Nb-231</name>
    <dbReference type="NCBI Taxonomy" id="314278"/>
    <lineage>
        <taxon>Bacteria</taxon>
        <taxon>Pseudomonadati</taxon>
        <taxon>Pseudomonadota</taxon>
        <taxon>Gammaproteobacteria</taxon>
        <taxon>Chromatiales</taxon>
        <taxon>Ectothiorhodospiraceae</taxon>
        <taxon>Nitrococcus</taxon>
    </lineage>
</organism>
<proteinExistence type="predicted"/>
<evidence type="ECO:0000259" key="7">
    <source>
        <dbReference type="Pfam" id="PF09335"/>
    </source>
</evidence>
<gene>
    <name evidence="8" type="ORF">NB231_02518</name>
</gene>
<dbReference type="InterPro" id="IPR051311">
    <property type="entry name" value="DedA_domain"/>
</dbReference>
<dbReference type="Pfam" id="PF09335">
    <property type="entry name" value="VTT_dom"/>
    <property type="match status" value="1"/>
</dbReference>
<feature type="transmembrane region" description="Helical" evidence="6">
    <location>
        <begin position="50"/>
        <end position="71"/>
    </location>
</feature>
<feature type="transmembrane region" description="Helical" evidence="6">
    <location>
        <begin position="140"/>
        <end position="160"/>
    </location>
</feature>
<feature type="domain" description="VTT" evidence="7">
    <location>
        <begin position="30"/>
        <end position="160"/>
    </location>
</feature>
<keyword evidence="4 6" id="KW-1133">Transmembrane helix</keyword>
<keyword evidence="9" id="KW-1185">Reference proteome</keyword>
<dbReference type="PANTHER" id="PTHR42709">
    <property type="entry name" value="ALKALINE PHOSPHATASE LIKE PROTEIN"/>
    <property type="match status" value="1"/>
</dbReference>
<name>A4BRN3_9GAMM</name>
<evidence type="ECO:0000256" key="5">
    <source>
        <dbReference type="ARBA" id="ARBA00023136"/>
    </source>
</evidence>
<keyword evidence="2" id="KW-1003">Cell membrane</keyword>
<dbReference type="PANTHER" id="PTHR42709:SF6">
    <property type="entry name" value="UNDECAPRENYL PHOSPHATE TRANSPORTER A"/>
    <property type="match status" value="1"/>
</dbReference>
<dbReference type="eggNOG" id="COG0586">
    <property type="taxonomic scope" value="Bacteria"/>
</dbReference>
<dbReference type="InterPro" id="IPR032816">
    <property type="entry name" value="VTT_dom"/>
</dbReference>
<feature type="transmembrane region" description="Helical" evidence="6">
    <location>
        <begin position="172"/>
        <end position="193"/>
    </location>
</feature>
<protein>
    <submittedName>
        <fullName evidence="8">DedA family protein</fullName>
    </submittedName>
</protein>
<dbReference type="Proteomes" id="UP000003374">
    <property type="component" value="Unassembled WGS sequence"/>
</dbReference>
<dbReference type="GO" id="GO:0005886">
    <property type="term" value="C:plasma membrane"/>
    <property type="evidence" value="ECO:0007669"/>
    <property type="project" value="UniProtKB-SubCell"/>
</dbReference>
<accession>A4BRN3</accession>
<dbReference type="EMBL" id="AAOF01000007">
    <property type="protein sequence ID" value="EAR21604.1"/>
    <property type="molecule type" value="Genomic_DNA"/>
</dbReference>
<comment type="caution">
    <text evidence="8">The sequence shown here is derived from an EMBL/GenBank/DDBJ whole genome shotgun (WGS) entry which is preliminary data.</text>
</comment>
<dbReference type="STRING" id="314278.NB231_02518"/>
<keyword evidence="3 6" id="KW-0812">Transmembrane</keyword>
<dbReference type="HOGENOM" id="CLU_044208_1_1_6"/>
<dbReference type="OrthoDB" id="9780918at2"/>
<dbReference type="AlphaFoldDB" id="A4BRN3"/>
<sequence length="203" mass="22322">MLDWIANIIADMGYLGITLLMFLENIFPPIPSEIVMPLAGFVAARGDLNLAGVTIAGMLGSVLGALPWYFAGRLLGEERLKAWADRHGRWLTVTPSELDKALDGFLRHGGKMVLFGRLVPTIRTLISVPAGFACMRLPRFLIYSIVGTVLWSGLLAWAGYLLQSEYHTVADYLGPVSVAILVGIVLAYIYRVVTYPRQVGSRR</sequence>
<evidence type="ECO:0000313" key="9">
    <source>
        <dbReference type="Proteomes" id="UP000003374"/>
    </source>
</evidence>
<keyword evidence="5 6" id="KW-0472">Membrane</keyword>
<evidence type="ECO:0000256" key="6">
    <source>
        <dbReference type="SAM" id="Phobius"/>
    </source>
</evidence>
<evidence type="ECO:0000313" key="8">
    <source>
        <dbReference type="EMBL" id="EAR21604.1"/>
    </source>
</evidence>
<reference evidence="8 9" key="1">
    <citation type="submission" date="2006-02" db="EMBL/GenBank/DDBJ databases">
        <authorList>
            <person name="Waterbury J."/>
            <person name="Ferriera S."/>
            <person name="Johnson J."/>
            <person name="Kravitz S."/>
            <person name="Halpern A."/>
            <person name="Remington K."/>
            <person name="Beeson K."/>
            <person name="Tran B."/>
            <person name="Rogers Y.-H."/>
            <person name="Friedman R."/>
            <person name="Venter J.C."/>
        </authorList>
    </citation>
    <scope>NUCLEOTIDE SEQUENCE [LARGE SCALE GENOMIC DNA]</scope>
    <source>
        <strain evidence="8 9">Nb-231</strain>
    </source>
</reference>
<evidence type="ECO:0000256" key="1">
    <source>
        <dbReference type="ARBA" id="ARBA00004651"/>
    </source>
</evidence>
<dbReference type="RefSeq" id="WP_004999468.1">
    <property type="nucleotide sequence ID" value="NZ_CH672427.1"/>
</dbReference>